<dbReference type="RefSeq" id="WP_259962025.1">
    <property type="nucleotide sequence ID" value="NZ_JAOAMV010000004.1"/>
</dbReference>
<keyword evidence="2" id="KW-0808">Transferase</keyword>
<dbReference type="GO" id="GO:0016747">
    <property type="term" value="F:acyltransferase activity, transferring groups other than amino-acyl groups"/>
    <property type="evidence" value="ECO:0007669"/>
    <property type="project" value="InterPro"/>
</dbReference>
<evidence type="ECO:0000259" key="1">
    <source>
        <dbReference type="PROSITE" id="PS51186"/>
    </source>
</evidence>
<dbReference type="PROSITE" id="PS51186">
    <property type="entry name" value="GNAT"/>
    <property type="match status" value="1"/>
</dbReference>
<dbReference type="SUPFAM" id="SSF55729">
    <property type="entry name" value="Acyl-CoA N-acyltransferases (Nat)"/>
    <property type="match status" value="1"/>
</dbReference>
<sequence length="206" mass="22406">MSERAAASARPDERQIHTRLEDGTRVCIRTIRPDDEARMREGIARMSDRSRYMRFFTGVRVPPPHVIDKLLGADGDQHIAWGAIASDLPGEPAIGAVHAIAEDGEPDRAEFSVAVIDDFHDRGLGRLLTATILLDAAEAGYAAFQAWTLAENTRAIGFVKALGAELVGREDNALEYHLPVPGAIEALRAECDPPGLADVFRAFRAP</sequence>
<dbReference type="AlphaFoldDB" id="A0A9X3A9P7"/>
<dbReference type="Gene3D" id="3.40.630.30">
    <property type="match status" value="1"/>
</dbReference>
<name>A0A9X3A9P7_9SPHN</name>
<dbReference type="EC" id="2.3.1.-" evidence="2"/>
<evidence type="ECO:0000313" key="2">
    <source>
        <dbReference type="EMBL" id="MCT2559155.1"/>
    </source>
</evidence>
<dbReference type="InterPro" id="IPR016181">
    <property type="entry name" value="Acyl_CoA_acyltransferase"/>
</dbReference>
<keyword evidence="2" id="KW-0012">Acyltransferase</keyword>
<evidence type="ECO:0000313" key="3">
    <source>
        <dbReference type="Proteomes" id="UP001142648"/>
    </source>
</evidence>
<proteinExistence type="predicted"/>
<dbReference type="InterPro" id="IPR000182">
    <property type="entry name" value="GNAT_dom"/>
</dbReference>
<gene>
    <name evidence="2" type="ORF">N0B51_09185</name>
</gene>
<reference evidence="2" key="1">
    <citation type="submission" date="2022-09" db="EMBL/GenBank/DDBJ databases">
        <title>The genome sequence of Tsuneonella sp. YG55.</title>
        <authorList>
            <person name="Liu Y."/>
        </authorList>
    </citation>
    <scope>NUCLEOTIDE SEQUENCE</scope>
    <source>
        <strain evidence="2">YG55</strain>
    </source>
</reference>
<keyword evidence="3" id="KW-1185">Reference proteome</keyword>
<dbReference type="Pfam" id="PF00583">
    <property type="entry name" value="Acetyltransf_1"/>
    <property type="match status" value="1"/>
</dbReference>
<comment type="caution">
    <text evidence="2">The sequence shown here is derived from an EMBL/GenBank/DDBJ whole genome shotgun (WGS) entry which is preliminary data.</text>
</comment>
<accession>A0A9X3A9P7</accession>
<organism evidence="2 3">
    <name type="scientific">Tsuneonella litorea</name>
    <dbReference type="NCBI Taxonomy" id="2976475"/>
    <lineage>
        <taxon>Bacteria</taxon>
        <taxon>Pseudomonadati</taxon>
        <taxon>Pseudomonadota</taxon>
        <taxon>Alphaproteobacteria</taxon>
        <taxon>Sphingomonadales</taxon>
        <taxon>Erythrobacteraceae</taxon>
        <taxon>Tsuneonella</taxon>
    </lineage>
</organism>
<dbReference type="EMBL" id="JAOAMV010000004">
    <property type="protein sequence ID" value="MCT2559155.1"/>
    <property type="molecule type" value="Genomic_DNA"/>
</dbReference>
<dbReference type="Proteomes" id="UP001142648">
    <property type="component" value="Unassembled WGS sequence"/>
</dbReference>
<protein>
    <submittedName>
        <fullName evidence="2">GNAT family N-acetyltransferase</fullName>
        <ecNumber evidence="2">2.3.1.-</ecNumber>
    </submittedName>
</protein>
<feature type="domain" description="N-acetyltransferase" evidence="1">
    <location>
        <begin position="26"/>
        <end position="181"/>
    </location>
</feature>